<accession>A0A3Q8HGI1</accession>
<dbReference type="GO" id="GO:0042302">
    <property type="term" value="F:structural constituent of cuticle"/>
    <property type="evidence" value="ECO:0007669"/>
    <property type="project" value="UniProtKB-UniRule"/>
</dbReference>
<dbReference type="PANTHER" id="PTHR12236">
    <property type="entry name" value="STRUCTURAL CONTITUENT OF CUTICLE"/>
    <property type="match status" value="1"/>
</dbReference>
<organism evidence="3">
    <name type="scientific">Leptinotarsa decemlineata</name>
    <name type="common">Colorado potato beetle</name>
    <name type="synonym">Doryphora decemlineata</name>
    <dbReference type="NCBI Taxonomy" id="7539"/>
    <lineage>
        <taxon>Eukaryota</taxon>
        <taxon>Metazoa</taxon>
        <taxon>Ecdysozoa</taxon>
        <taxon>Arthropoda</taxon>
        <taxon>Hexapoda</taxon>
        <taxon>Insecta</taxon>
        <taxon>Pterygota</taxon>
        <taxon>Neoptera</taxon>
        <taxon>Endopterygota</taxon>
        <taxon>Coleoptera</taxon>
        <taxon>Polyphaga</taxon>
        <taxon>Cucujiformia</taxon>
        <taxon>Chrysomeloidea</taxon>
        <taxon>Chrysomelidae</taxon>
        <taxon>Chrysomelinae</taxon>
        <taxon>Doryphorini</taxon>
        <taxon>Leptinotarsa</taxon>
    </lineage>
</organism>
<name>A0A3Q8HGI1_LEPDE</name>
<dbReference type="OrthoDB" id="6510765at2759"/>
<evidence type="ECO:0000256" key="1">
    <source>
        <dbReference type="ARBA" id="ARBA00022460"/>
    </source>
</evidence>
<dbReference type="InterPro" id="IPR031311">
    <property type="entry name" value="CHIT_BIND_RR_consensus"/>
</dbReference>
<protein>
    <submittedName>
        <fullName evidence="3">Cuticular protein 134</fullName>
    </submittedName>
</protein>
<evidence type="ECO:0000256" key="2">
    <source>
        <dbReference type="PROSITE-ProRule" id="PRU00497"/>
    </source>
</evidence>
<dbReference type="PROSITE" id="PS00233">
    <property type="entry name" value="CHIT_BIND_RR_1"/>
    <property type="match status" value="1"/>
</dbReference>
<proteinExistence type="evidence at transcript level"/>
<dbReference type="EMBL" id="MG601610">
    <property type="protein sequence ID" value="AYA49935.1"/>
    <property type="molecule type" value="mRNA"/>
</dbReference>
<keyword evidence="1 2" id="KW-0193">Cuticle</keyword>
<dbReference type="InterPro" id="IPR000618">
    <property type="entry name" value="Insect_cuticle"/>
</dbReference>
<evidence type="ECO:0000313" key="3">
    <source>
        <dbReference type="EMBL" id="AYA49935.1"/>
    </source>
</evidence>
<dbReference type="PROSITE" id="PS51155">
    <property type="entry name" value="CHIT_BIND_RR_2"/>
    <property type="match status" value="1"/>
</dbReference>
<reference evidence="3" key="1">
    <citation type="submission" date="2017-11" db="EMBL/GenBank/DDBJ databases">
        <authorList>
            <person name="Wang Y.-W."/>
            <person name="Wan P.-J."/>
            <person name="Li G.-Q."/>
        </authorList>
    </citation>
    <scope>NUCLEOTIDE SEQUENCE</scope>
</reference>
<dbReference type="PRINTS" id="PR00947">
    <property type="entry name" value="CUTICLE"/>
</dbReference>
<dbReference type="Pfam" id="PF00379">
    <property type="entry name" value="Chitin_bind_4"/>
    <property type="match status" value="1"/>
</dbReference>
<dbReference type="GO" id="GO:0005615">
    <property type="term" value="C:extracellular space"/>
    <property type="evidence" value="ECO:0007669"/>
    <property type="project" value="TreeGrafter"/>
</dbReference>
<dbReference type="AlphaFoldDB" id="A0A3Q8HGI1"/>
<sequence>MIGGILLFIIISDERRCSSAKEQNSHSFSYSINSGEVISHHSEETNWGVVRGSFSFLQPDGQIRVVQYQADEKSGFKVAVHYRRFLTKLMGHLRFPKDFSRPIILVAPVGLITSELFESGSAELNFEEVK</sequence>
<dbReference type="PANTHER" id="PTHR12236:SF86">
    <property type="entry name" value="CCP84AC-RELATED"/>
    <property type="match status" value="1"/>
</dbReference>
<dbReference type="GO" id="GO:0031012">
    <property type="term" value="C:extracellular matrix"/>
    <property type="evidence" value="ECO:0007669"/>
    <property type="project" value="TreeGrafter"/>
</dbReference>
<dbReference type="InterPro" id="IPR051217">
    <property type="entry name" value="Insect_Cuticle_Struc_Prot"/>
</dbReference>